<dbReference type="PROSITE" id="PS50932">
    <property type="entry name" value="HTH_LACI_2"/>
    <property type="match status" value="1"/>
</dbReference>
<dbReference type="InterPro" id="IPR010982">
    <property type="entry name" value="Lambda_DNA-bd_dom_sf"/>
</dbReference>
<reference evidence="5 6" key="1">
    <citation type="submission" date="2024-06" db="EMBL/GenBank/DDBJ databases">
        <title>Caproicibacterium argilliputei sp. nov, a novel caproic acid producing anaerobic bacterium isolated from pit mud.</title>
        <authorList>
            <person name="Xia S."/>
        </authorList>
    </citation>
    <scope>NUCLEOTIDE SEQUENCE [LARGE SCALE GENOMIC DNA]</scope>
    <source>
        <strain evidence="5 6">ZCY20-5</strain>
    </source>
</reference>
<dbReference type="PANTHER" id="PTHR30146:SF149">
    <property type="entry name" value="HTH-TYPE TRANSCRIPTIONAL REGULATOR EBGR"/>
    <property type="match status" value="1"/>
</dbReference>
<dbReference type="InterPro" id="IPR000843">
    <property type="entry name" value="HTH_LacI"/>
</dbReference>
<keyword evidence="6" id="KW-1185">Reference proteome</keyword>
<evidence type="ECO:0000259" key="4">
    <source>
        <dbReference type="PROSITE" id="PS50932"/>
    </source>
</evidence>
<reference evidence="6" key="3">
    <citation type="submission" date="2024-06" db="EMBL/GenBank/DDBJ databases">
        <authorList>
            <person name="Zeng C."/>
        </authorList>
    </citation>
    <scope>NUCLEOTIDE SEQUENCE [LARGE SCALE GENOMIC DNA]</scope>
    <source>
        <strain evidence="6">ZCY20-5</strain>
    </source>
</reference>
<dbReference type="RefSeq" id="WP_275845179.1">
    <property type="nucleotide sequence ID" value="NZ_CP135996.1"/>
</dbReference>
<dbReference type="GO" id="GO:0003700">
    <property type="term" value="F:DNA-binding transcription factor activity"/>
    <property type="evidence" value="ECO:0007669"/>
    <property type="project" value="TreeGrafter"/>
</dbReference>
<evidence type="ECO:0000313" key="5">
    <source>
        <dbReference type="EMBL" id="WOC31750.1"/>
    </source>
</evidence>
<dbReference type="SMART" id="SM00354">
    <property type="entry name" value="HTH_LACI"/>
    <property type="match status" value="1"/>
</dbReference>
<proteinExistence type="predicted"/>
<evidence type="ECO:0000256" key="1">
    <source>
        <dbReference type="ARBA" id="ARBA00023015"/>
    </source>
</evidence>
<organism evidence="5 6">
    <name type="scientific">Caproicibacterium argilliputei</name>
    <dbReference type="NCBI Taxonomy" id="3030016"/>
    <lineage>
        <taxon>Bacteria</taxon>
        <taxon>Bacillati</taxon>
        <taxon>Bacillota</taxon>
        <taxon>Clostridia</taxon>
        <taxon>Eubacteriales</taxon>
        <taxon>Oscillospiraceae</taxon>
        <taxon>Caproicibacterium</taxon>
    </lineage>
</organism>
<dbReference type="SUPFAM" id="SSF47413">
    <property type="entry name" value="lambda repressor-like DNA-binding domains"/>
    <property type="match status" value="1"/>
</dbReference>
<dbReference type="PROSITE" id="PS00356">
    <property type="entry name" value="HTH_LACI_1"/>
    <property type="match status" value="1"/>
</dbReference>
<dbReference type="Gene3D" id="1.10.260.40">
    <property type="entry name" value="lambda repressor-like DNA-binding domains"/>
    <property type="match status" value="1"/>
</dbReference>
<evidence type="ECO:0000256" key="2">
    <source>
        <dbReference type="ARBA" id="ARBA00023125"/>
    </source>
</evidence>
<keyword evidence="1" id="KW-0805">Transcription regulation</keyword>
<dbReference type="Gene3D" id="3.40.50.2300">
    <property type="match status" value="2"/>
</dbReference>
<keyword evidence="3" id="KW-0804">Transcription</keyword>
<dbReference type="PANTHER" id="PTHR30146">
    <property type="entry name" value="LACI-RELATED TRANSCRIPTIONAL REPRESSOR"/>
    <property type="match status" value="1"/>
</dbReference>
<dbReference type="Proteomes" id="UP001300604">
    <property type="component" value="Chromosome"/>
</dbReference>
<gene>
    <name evidence="5" type="ORF">PXC00_11155</name>
</gene>
<dbReference type="CDD" id="cd01544">
    <property type="entry name" value="PBP1_GalR"/>
    <property type="match status" value="1"/>
</dbReference>
<dbReference type="EMBL" id="CP135996">
    <property type="protein sequence ID" value="WOC31750.1"/>
    <property type="molecule type" value="Genomic_DNA"/>
</dbReference>
<name>A0AA97D9Y0_9FIRM</name>
<dbReference type="GO" id="GO:0000976">
    <property type="term" value="F:transcription cis-regulatory region binding"/>
    <property type="evidence" value="ECO:0007669"/>
    <property type="project" value="TreeGrafter"/>
</dbReference>
<dbReference type="AlphaFoldDB" id="A0AA97D9Y0"/>
<dbReference type="Pfam" id="PF13377">
    <property type="entry name" value="Peripla_BP_3"/>
    <property type="match status" value="1"/>
</dbReference>
<accession>A0AA97D9Y0</accession>
<protein>
    <submittedName>
        <fullName evidence="5">LacI family DNA-binding transcriptional regulator</fullName>
    </submittedName>
</protein>
<sequence>MATIKEIAAQAGVSAATVSRVLNYDEKISVSEETKALIFQTAEQLGYKKKVVHPKIDRVVLLNWVAEKEELEDVYYQTIYAELLKQAQKINIHLTVLNKRDGLSAMDKNARAFLAVGWFSRKELDQLYGLCKRGVFIDSSPDEKLFDAVRPNLDSFVTQIVDYFVAQGHLHIGYVGGTDRDINNGKAVMDVREWSFRQSMLYYKRLNEANIWTTAHISVEEGYQLGCKIVNSKEMPSALVIGSDTLAVGVLQALNESNVKIPEQVSVFSMNDVSVAKYMSPPLTSFHIDIPTICQSALDLLQERMIRHRSVTKTVFINGTPVFRKSTK</sequence>
<keyword evidence="2 5" id="KW-0238">DNA-binding</keyword>
<dbReference type="CDD" id="cd01392">
    <property type="entry name" value="HTH_LacI"/>
    <property type="match status" value="1"/>
</dbReference>
<dbReference type="InterPro" id="IPR028082">
    <property type="entry name" value="Peripla_BP_I"/>
</dbReference>
<dbReference type="SUPFAM" id="SSF53822">
    <property type="entry name" value="Periplasmic binding protein-like I"/>
    <property type="match status" value="1"/>
</dbReference>
<dbReference type="KEGG" id="carl:PXC00_11155"/>
<dbReference type="PRINTS" id="PR00036">
    <property type="entry name" value="HTHLACI"/>
</dbReference>
<dbReference type="Pfam" id="PF00356">
    <property type="entry name" value="LacI"/>
    <property type="match status" value="1"/>
</dbReference>
<evidence type="ECO:0000313" key="6">
    <source>
        <dbReference type="Proteomes" id="UP001300604"/>
    </source>
</evidence>
<evidence type="ECO:0000256" key="3">
    <source>
        <dbReference type="ARBA" id="ARBA00023163"/>
    </source>
</evidence>
<feature type="domain" description="HTH lacI-type" evidence="4">
    <location>
        <begin position="2"/>
        <end position="48"/>
    </location>
</feature>
<dbReference type="InterPro" id="IPR046335">
    <property type="entry name" value="LacI/GalR-like_sensor"/>
</dbReference>
<reference evidence="6" key="2">
    <citation type="submission" date="2024-06" db="EMBL/GenBank/DDBJ databases">
        <title>Caproicibacterium argilliputei sp. nov, a novel caproic acid producing anaerobic bacterium isolated from pit mud.</title>
        <authorList>
            <person name="Zeng C."/>
        </authorList>
    </citation>
    <scope>NUCLEOTIDE SEQUENCE [LARGE SCALE GENOMIC DNA]</scope>
    <source>
        <strain evidence="6">ZCY20-5</strain>
    </source>
</reference>